<gene>
    <name evidence="6" type="ORF">SAMN02745219_01630</name>
</gene>
<dbReference type="InterPro" id="IPR006058">
    <property type="entry name" value="2Fe2S_fd_BS"/>
</dbReference>
<proteinExistence type="predicted"/>
<keyword evidence="7" id="KW-1185">Reference proteome</keyword>
<evidence type="ECO:0000313" key="6">
    <source>
        <dbReference type="EMBL" id="SHJ05026.1"/>
    </source>
</evidence>
<dbReference type="InterPro" id="IPR017896">
    <property type="entry name" value="4Fe4S_Fe-S-bd"/>
</dbReference>
<protein>
    <submittedName>
        <fullName evidence="6">2Fe-2S iron-sulfur cluster binding domain-containing protein</fullName>
    </submittedName>
</protein>
<feature type="domain" description="4Fe-4S ferredoxin-type" evidence="5">
    <location>
        <begin position="102"/>
        <end position="131"/>
    </location>
</feature>
<dbReference type="AlphaFoldDB" id="A0A1M6G4V1"/>
<dbReference type="SUPFAM" id="SSF46548">
    <property type="entry name" value="alpha-helical ferredoxin"/>
    <property type="match status" value="1"/>
</dbReference>
<dbReference type="OrthoDB" id="9800558at2"/>
<dbReference type="Pfam" id="PF00111">
    <property type="entry name" value="Fer2"/>
    <property type="match status" value="1"/>
</dbReference>
<dbReference type="InterPro" id="IPR001041">
    <property type="entry name" value="2Fe-2S_ferredoxin-type"/>
</dbReference>
<dbReference type="GO" id="GO:0051537">
    <property type="term" value="F:2 iron, 2 sulfur cluster binding"/>
    <property type="evidence" value="ECO:0007669"/>
    <property type="project" value="InterPro"/>
</dbReference>
<dbReference type="GO" id="GO:0009055">
    <property type="term" value="F:electron transfer activity"/>
    <property type="evidence" value="ECO:0007669"/>
    <property type="project" value="InterPro"/>
</dbReference>
<dbReference type="EMBL" id="FQZM01000018">
    <property type="protein sequence ID" value="SHJ05026.1"/>
    <property type="molecule type" value="Genomic_DNA"/>
</dbReference>
<name>A0A1M6G4V1_9FIRM</name>
<dbReference type="PANTHER" id="PTHR43034:SF2">
    <property type="entry name" value="ION-TRANSLOCATING OXIDOREDUCTASE COMPLEX SUBUNIT C"/>
    <property type="match status" value="1"/>
</dbReference>
<keyword evidence="2" id="KW-0408">Iron</keyword>
<evidence type="ECO:0000256" key="3">
    <source>
        <dbReference type="ARBA" id="ARBA00023014"/>
    </source>
</evidence>
<dbReference type="InterPro" id="IPR036010">
    <property type="entry name" value="2Fe-2S_ferredoxin-like_sf"/>
</dbReference>
<feature type="domain" description="2Fe-2S ferredoxin-type" evidence="4">
    <location>
        <begin position="4"/>
        <end position="82"/>
    </location>
</feature>
<evidence type="ECO:0000256" key="2">
    <source>
        <dbReference type="ARBA" id="ARBA00023004"/>
    </source>
</evidence>
<dbReference type="Proteomes" id="UP000184529">
    <property type="component" value="Unassembled WGS sequence"/>
</dbReference>
<evidence type="ECO:0000256" key="1">
    <source>
        <dbReference type="ARBA" id="ARBA00022723"/>
    </source>
</evidence>
<dbReference type="PROSITE" id="PS51085">
    <property type="entry name" value="2FE2S_FER_2"/>
    <property type="match status" value="1"/>
</dbReference>
<dbReference type="PANTHER" id="PTHR43034">
    <property type="entry name" value="ION-TRANSLOCATING OXIDOREDUCTASE COMPLEX SUBUNIT C"/>
    <property type="match status" value="1"/>
</dbReference>
<keyword evidence="3" id="KW-0411">Iron-sulfur</keyword>
<keyword evidence="1" id="KW-0479">Metal-binding</keyword>
<feature type="domain" description="4Fe-4S ferredoxin-type" evidence="5">
    <location>
        <begin position="141"/>
        <end position="169"/>
    </location>
</feature>
<evidence type="ECO:0000313" key="7">
    <source>
        <dbReference type="Proteomes" id="UP000184529"/>
    </source>
</evidence>
<sequence>MGESLVPIYIMGKRYEVPEGLTIMKALEWAGYQLIRGCGCRGGFCGACATVYRVPGNFRIQVGLACQTPVTPHMTLMQLPYFPVNKAIYDLDKVGSPLETLLQLYPEATRCLGCNTCTSVCPQKLQPMYYVAAALRGDFARAAELSFDCIMCGLCAARCPAQLVPYNIAIFVRRYYSKHMRPKPQHLKDRVAEIRAGLHDQALAGIAAASEEELKKLYLEREFEKL</sequence>
<dbReference type="STRING" id="1121432.SAMN02745219_01630"/>
<reference evidence="7" key="1">
    <citation type="submission" date="2016-11" db="EMBL/GenBank/DDBJ databases">
        <authorList>
            <person name="Varghese N."/>
            <person name="Submissions S."/>
        </authorList>
    </citation>
    <scope>NUCLEOTIDE SEQUENCE [LARGE SCALE GENOMIC DNA]</scope>
    <source>
        <strain evidence="7">DSM 16057</strain>
    </source>
</reference>
<dbReference type="PROSITE" id="PS51379">
    <property type="entry name" value="4FE4S_FER_2"/>
    <property type="match status" value="2"/>
</dbReference>
<dbReference type="GO" id="GO:0051539">
    <property type="term" value="F:4 iron, 4 sulfur cluster binding"/>
    <property type="evidence" value="ECO:0007669"/>
    <property type="project" value="InterPro"/>
</dbReference>
<dbReference type="SUPFAM" id="SSF54292">
    <property type="entry name" value="2Fe-2S ferredoxin-like"/>
    <property type="match status" value="1"/>
</dbReference>
<dbReference type="PROSITE" id="PS00198">
    <property type="entry name" value="4FE4S_FER_1"/>
    <property type="match status" value="2"/>
</dbReference>
<dbReference type="GO" id="GO:0016020">
    <property type="term" value="C:membrane"/>
    <property type="evidence" value="ECO:0007669"/>
    <property type="project" value="InterPro"/>
</dbReference>
<accession>A0A1M6G4V1</accession>
<dbReference type="GO" id="GO:0046872">
    <property type="term" value="F:metal ion binding"/>
    <property type="evidence" value="ECO:0007669"/>
    <property type="project" value="UniProtKB-KW"/>
</dbReference>
<evidence type="ECO:0000259" key="5">
    <source>
        <dbReference type="PROSITE" id="PS51379"/>
    </source>
</evidence>
<dbReference type="PROSITE" id="PS00197">
    <property type="entry name" value="2FE2S_FER_1"/>
    <property type="match status" value="1"/>
</dbReference>
<evidence type="ECO:0000259" key="4">
    <source>
        <dbReference type="PROSITE" id="PS51085"/>
    </source>
</evidence>
<dbReference type="RefSeq" id="WP_084062170.1">
    <property type="nucleotide sequence ID" value="NZ_FQZM01000018.1"/>
</dbReference>
<dbReference type="Pfam" id="PF13187">
    <property type="entry name" value="Fer4_9"/>
    <property type="match status" value="1"/>
</dbReference>
<dbReference type="Gene3D" id="3.30.70.20">
    <property type="match status" value="1"/>
</dbReference>
<organism evidence="6 7">
    <name type="scientific">Desulfofundulus thermosubterraneus DSM 16057</name>
    <dbReference type="NCBI Taxonomy" id="1121432"/>
    <lineage>
        <taxon>Bacteria</taxon>
        <taxon>Bacillati</taxon>
        <taxon>Bacillota</taxon>
        <taxon>Clostridia</taxon>
        <taxon>Eubacteriales</taxon>
        <taxon>Peptococcaceae</taxon>
        <taxon>Desulfofundulus</taxon>
    </lineage>
</organism>
<dbReference type="InterPro" id="IPR017900">
    <property type="entry name" value="4Fe4S_Fe_S_CS"/>
</dbReference>
<dbReference type="InterPro" id="IPR010208">
    <property type="entry name" value="Ion_transpt_RnfC/RsxC"/>
</dbReference>